<keyword evidence="1" id="KW-0812">Transmembrane</keyword>
<dbReference type="GO" id="GO:0048487">
    <property type="term" value="F:beta-tubulin binding"/>
    <property type="evidence" value="ECO:0007669"/>
    <property type="project" value="InterPro"/>
</dbReference>
<dbReference type="InterPro" id="IPR016024">
    <property type="entry name" value="ARM-type_fold"/>
</dbReference>
<keyword evidence="1" id="KW-1133">Transmembrane helix</keyword>
<dbReference type="GO" id="GO:0007021">
    <property type="term" value="P:tubulin complex assembly"/>
    <property type="evidence" value="ECO:0007669"/>
    <property type="project" value="InterPro"/>
</dbReference>
<reference evidence="3" key="1">
    <citation type="submission" date="2023-04" db="EMBL/GenBank/DDBJ databases">
        <title>Candida boidinii NBRC 10035.</title>
        <authorList>
            <person name="Ichikawa N."/>
            <person name="Sato H."/>
            <person name="Tonouchi N."/>
        </authorList>
    </citation>
    <scope>NUCLEOTIDE SEQUENCE</scope>
    <source>
        <strain evidence="3">NBRC 10035</strain>
    </source>
</reference>
<evidence type="ECO:0000313" key="3">
    <source>
        <dbReference type="EMBL" id="GME73999.1"/>
    </source>
</evidence>
<organism evidence="3 4">
    <name type="scientific">Candida boidinii</name>
    <name type="common">Yeast</name>
    <dbReference type="NCBI Taxonomy" id="5477"/>
    <lineage>
        <taxon>Eukaryota</taxon>
        <taxon>Fungi</taxon>
        <taxon>Dikarya</taxon>
        <taxon>Ascomycota</taxon>
        <taxon>Saccharomycotina</taxon>
        <taxon>Pichiomycetes</taxon>
        <taxon>Pichiales</taxon>
        <taxon>Pichiaceae</taxon>
        <taxon>Ogataea</taxon>
        <taxon>Ogataea/Candida clade</taxon>
    </lineage>
</organism>
<gene>
    <name evidence="3" type="ORF">Cboi02_000425200</name>
</gene>
<feature type="domain" description="Tubulin-folding cofactor D ARM repeats" evidence="2">
    <location>
        <begin position="365"/>
        <end position="476"/>
    </location>
</feature>
<evidence type="ECO:0000259" key="2">
    <source>
        <dbReference type="Pfam" id="PF25767"/>
    </source>
</evidence>
<name>A0A9W6T1J5_CANBO</name>
<accession>A0A9W6T1J5</accession>
<keyword evidence="4" id="KW-1185">Reference proteome</keyword>
<dbReference type="InterPro" id="IPR011989">
    <property type="entry name" value="ARM-like"/>
</dbReference>
<dbReference type="Gene3D" id="1.25.10.10">
    <property type="entry name" value="Leucine-rich Repeat Variant"/>
    <property type="match status" value="1"/>
</dbReference>
<dbReference type="Proteomes" id="UP001165120">
    <property type="component" value="Unassembled WGS sequence"/>
</dbReference>
<dbReference type="EMBL" id="BSXN01001661">
    <property type="protein sequence ID" value="GME73999.1"/>
    <property type="molecule type" value="Genomic_DNA"/>
</dbReference>
<dbReference type="AlphaFoldDB" id="A0A9W6T1J5"/>
<dbReference type="SUPFAM" id="SSF48371">
    <property type="entry name" value="ARM repeat"/>
    <property type="match status" value="1"/>
</dbReference>
<keyword evidence="1" id="KW-0472">Membrane</keyword>
<evidence type="ECO:0000256" key="1">
    <source>
        <dbReference type="SAM" id="Phobius"/>
    </source>
</evidence>
<dbReference type="PANTHER" id="PTHR12658:SF0">
    <property type="entry name" value="TUBULIN-SPECIFIC CHAPERONE D"/>
    <property type="match status" value="1"/>
</dbReference>
<evidence type="ECO:0000313" key="4">
    <source>
        <dbReference type="Proteomes" id="UP001165120"/>
    </source>
</evidence>
<dbReference type="InterPro" id="IPR058033">
    <property type="entry name" value="ARM_TBCD_2nd"/>
</dbReference>
<feature type="transmembrane region" description="Helical" evidence="1">
    <location>
        <begin position="133"/>
        <end position="152"/>
    </location>
</feature>
<dbReference type="PANTHER" id="PTHR12658">
    <property type="entry name" value="BETA-TUBULIN COFACTOR D"/>
    <property type="match status" value="1"/>
</dbReference>
<proteinExistence type="predicted"/>
<dbReference type="Pfam" id="PF25767">
    <property type="entry name" value="ARM_TBCD_2nd"/>
    <property type="match status" value="1"/>
</dbReference>
<dbReference type="GO" id="GO:0007023">
    <property type="term" value="P:post-chaperonin tubulin folding pathway"/>
    <property type="evidence" value="ECO:0007669"/>
    <property type="project" value="InterPro"/>
</dbReference>
<dbReference type="InterPro" id="IPR033162">
    <property type="entry name" value="TBCD"/>
</dbReference>
<dbReference type="GO" id="GO:0000226">
    <property type="term" value="P:microtubule cytoskeleton organization"/>
    <property type="evidence" value="ECO:0007669"/>
    <property type="project" value="TreeGrafter"/>
</dbReference>
<comment type="caution">
    <text evidence="3">The sequence shown here is derived from an EMBL/GenBank/DDBJ whole genome shotgun (WGS) entry which is preliminary data.</text>
</comment>
<protein>
    <submittedName>
        <fullName evidence="3">Unnamed protein product</fullName>
    </submittedName>
</protein>
<dbReference type="GO" id="GO:0005096">
    <property type="term" value="F:GTPase activator activity"/>
    <property type="evidence" value="ECO:0007669"/>
    <property type="project" value="InterPro"/>
</dbReference>
<sequence>MAADLLNDIDSKIDIVLLGNYDVFNVNNVELVALVKKIEEFQQSPQLLDNKLRRFIEKLLNSYISNVLEEDDQKKILYFGSTIGLIFYTFTKVRGFKTISNCLSSTTALLASVSQRCSLLLGHDTSVTWQETYLLLVWLSILILVPFPLVSISSSLPETLFNLANHHLQFSGSENDAATILMGRFLSRYDNVIFLNGFLQQLNSKTNEQWTKEKDVIKIGIFKTTNFLLKIGKLQLLFPFLKILLNIAILNLKTSKSTMVIGMCIKNLGKLGVIFLEIGDYDSVEDIIEILIHFVGANDTSIRYYVSKQLSKIGKRLPLDMKEDIFLCLIKELNIPNIPNLHDEFTNFSSIILLDLQVDYEDINIETYHGVLTCLGEFSRMKLLSLPFVFFSISLIHKTLFLQQHKLTHSVGSQIRDSSCFVAWAISKRYRQDELPLTCWLQLFKDLMLSSCFDRDLMIRRASSAAMQELVGRNGDAIFKTLVHFPSEDKMKFLEEIAFCKLKLIELLDFTALGQISRSFDISFQISTTINNLLLNEFVDYLTYQCVHSLDYEIRVLSVKTLRRFLEFVDDKLYTERILDRFLTNIETYKFSVISRKEIGLYYAVAELLPLLDLHDNYLNSIDFHELFKNIKFDYHRDHFHKGEEYIYLIYRLIELTDFAINDYEYDCLFDIIRQNNEHIEEKFILLASKLKDIPTMYSNKWIHYIKNKNIIAAKSIGYSPVISVELKNIMHIISNPNNLDAGIKTSLLDSISTYLKRRFDDEHKESSIDKAILLDLLQNLDDYTITNQGDVGHFIREASISLIYQNLELFTTDETLKFEVEKRLVRLSCEIMDKVRIYNCPLSKMLLR</sequence>
<dbReference type="Pfam" id="PF23579">
    <property type="entry name" value="ARM_TBCD"/>
    <property type="match status" value="1"/>
</dbReference>